<feature type="binding site" evidence="9">
    <location>
        <begin position="193"/>
        <end position="197"/>
    </location>
    <ligand>
        <name>GTP</name>
        <dbReference type="ChEBI" id="CHEBI:37565"/>
    </ligand>
</feature>
<keyword evidence="12" id="KW-1185">Reference proteome</keyword>
<evidence type="ECO:0000256" key="8">
    <source>
        <dbReference type="ARBA" id="ARBA00023224"/>
    </source>
</evidence>
<dbReference type="STRING" id="2018661.A0A2A2JJM2"/>
<reference evidence="11 12" key="1">
    <citation type="journal article" date="2017" name="Curr. Biol.">
        <title>Genome architecture and evolution of a unichromosomal asexual nematode.</title>
        <authorList>
            <person name="Fradin H."/>
            <person name="Zegar C."/>
            <person name="Gutwein M."/>
            <person name="Lucas J."/>
            <person name="Kovtun M."/>
            <person name="Corcoran D."/>
            <person name="Baugh L.R."/>
            <person name="Kiontke K."/>
            <person name="Gunsalus K."/>
            <person name="Fitch D.H."/>
            <person name="Piano F."/>
        </authorList>
    </citation>
    <scope>NUCLEOTIDE SEQUENCE [LARGE SCALE GENOMIC DNA]</scope>
    <source>
        <strain evidence="11">PF1309</strain>
    </source>
</reference>
<dbReference type="GO" id="GO:0005737">
    <property type="term" value="C:cytoplasm"/>
    <property type="evidence" value="ECO:0007669"/>
    <property type="project" value="TreeGrafter"/>
</dbReference>
<feature type="binding site" evidence="9">
    <location>
        <begin position="37"/>
        <end position="42"/>
    </location>
    <ligand>
        <name>GTP</name>
        <dbReference type="ChEBI" id="CHEBI:37565"/>
    </ligand>
</feature>
<dbReference type="CDD" id="cd00066">
    <property type="entry name" value="G-alpha"/>
    <property type="match status" value="1"/>
</dbReference>
<evidence type="ECO:0000256" key="1">
    <source>
        <dbReference type="ARBA" id="ARBA00003069"/>
    </source>
</evidence>
<evidence type="ECO:0000256" key="3">
    <source>
        <dbReference type="ARBA" id="ARBA00011356"/>
    </source>
</evidence>
<feature type="binding site" evidence="9">
    <location>
        <begin position="143"/>
        <end position="144"/>
    </location>
    <ligand>
        <name>GTP</name>
        <dbReference type="ChEBI" id="CHEBI:37565"/>
    </ligand>
</feature>
<dbReference type="OrthoDB" id="5817230at2759"/>
<feature type="binding site" evidence="9">
    <location>
        <begin position="262"/>
        <end position="265"/>
    </location>
    <ligand>
        <name>GTP</name>
        <dbReference type="ChEBI" id="CHEBI:37565"/>
    </ligand>
</feature>
<sequence length="548" mass="63139">MGCGSSSNSSKRSNSNVGLEDDDGYSVIRLLLLGAAESGKTTLLEQIRLLYNQNWTEAEMFHSKAFIYNNILQNIRILIDGVKKSEEKLTNPENESRAESLLNNDESRYARFPESMANDIKSVWNDPSIQEIYAKRSTMNLNDSAKYFLDNLDNINKEDYVPSPKDLIMSYVPTVGVQNVIFTCNNRAFQLFDIGGQKIDRRKWATMYDGIDAIFFCLAISEYNQTMYEDPNMNRLIDSLSLLEKISDEPKFKETPIFLFLNEVDVFKEKLNIFPLENYCLNYSGKSEEDALNYMESLAKQATIGRSMGLIYIYRMFFKIALALFLTSSVFSTNPKFTYFVDKLKGRIGDAAMNCSDDQYAAAHKCFDAYYAHWNVVPFTFEQFEKQYDHLMDSKGVQGFEQACTYQDTLTKCLIAANVNMDNCVTNEAFEDWYKINITEAEQFRTTYFIFDYECNAGKPIITQNFVCLRDIKHRDKKEMDICQTQYNNALNSGTPFCKAYNDYVTCVDNVYTHYCGKQVVPWICNVEEIGLKVNYDGCNNQLQNCNQ</sequence>
<comment type="caution">
    <text evidence="11">The sequence shown here is derived from an EMBL/GenBank/DDBJ whole genome shotgun (WGS) entry which is preliminary data.</text>
</comment>
<keyword evidence="4 10" id="KW-0479">Metal-binding</keyword>
<dbReference type="PRINTS" id="PR00318">
    <property type="entry name" value="GPROTEINA"/>
</dbReference>
<dbReference type="InterPro" id="IPR001019">
    <property type="entry name" value="Gprotein_alpha_su"/>
</dbReference>
<dbReference type="EMBL" id="LIAE01010397">
    <property type="protein sequence ID" value="PAV61811.1"/>
    <property type="molecule type" value="Genomic_DNA"/>
</dbReference>
<dbReference type="InterPro" id="IPR011025">
    <property type="entry name" value="GproteinA_insert"/>
</dbReference>
<evidence type="ECO:0000256" key="6">
    <source>
        <dbReference type="ARBA" id="ARBA00022842"/>
    </source>
</evidence>
<protein>
    <recommendedName>
        <fullName evidence="13">G-protein alpha subunit</fullName>
    </recommendedName>
</protein>
<dbReference type="Gene3D" id="1.10.400.10">
    <property type="entry name" value="GI Alpha 1, domain 2-like"/>
    <property type="match status" value="1"/>
</dbReference>
<evidence type="ECO:0000256" key="9">
    <source>
        <dbReference type="PIRSR" id="PIRSR601019-1"/>
    </source>
</evidence>
<dbReference type="GO" id="GO:0005834">
    <property type="term" value="C:heterotrimeric G-protein complex"/>
    <property type="evidence" value="ECO:0007669"/>
    <property type="project" value="TreeGrafter"/>
</dbReference>
<dbReference type="PROSITE" id="PS51882">
    <property type="entry name" value="G_ALPHA"/>
    <property type="match status" value="1"/>
</dbReference>
<accession>A0A2A2JJM2</accession>
<dbReference type="FunFam" id="3.40.50.300:FF:000720">
    <property type="entry name" value="Guanine nucleotide-binding protein G(k) subunit alpha"/>
    <property type="match status" value="1"/>
</dbReference>
<dbReference type="InterPro" id="IPR027417">
    <property type="entry name" value="P-loop_NTPase"/>
</dbReference>
<evidence type="ECO:0000256" key="7">
    <source>
        <dbReference type="ARBA" id="ARBA00023134"/>
    </source>
</evidence>
<evidence type="ECO:0000313" key="11">
    <source>
        <dbReference type="EMBL" id="PAV61811.1"/>
    </source>
</evidence>
<proteinExistence type="inferred from homology"/>
<evidence type="ECO:0000256" key="2">
    <source>
        <dbReference type="ARBA" id="ARBA00005804"/>
    </source>
</evidence>
<comment type="subunit">
    <text evidence="3">G proteins are composed of 3 units; alpha, beta and gamma. The alpha chain contains the guanine nucleotide binding site.</text>
</comment>
<keyword evidence="8" id="KW-0807">Transducer</keyword>
<dbReference type="Proteomes" id="UP000218231">
    <property type="component" value="Unassembled WGS sequence"/>
</dbReference>
<dbReference type="SUPFAM" id="SSF52540">
    <property type="entry name" value="P-loop containing nucleoside triphosphate hydrolases"/>
    <property type="match status" value="1"/>
</dbReference>
<feature type="binding site" evidence="10">
    <location>
        <position position="174"/>
    </location>
    <ligand>
        <name>Mg(2+)</name>
        <dbReference type="ChEBI" id="CHEBI:18420"/>
    </ligand>
</feature>
<comment type="function">
    <text evidence="1">Guanine nucleotide-binding proteins (G proteins) are involved as modulators or transducers in various transmembrane signaling systems.</text>
</comment>
<dbReference type="GO" id="GO:0005525">
    <property type="term" value="F:GTP binding"/>
    <property type="evidence" value="ECO:0007669"/>
    <property type="project" value="UniProtKB-KW"/>
</dbReference>
<keyword evidence="5 9" id="KW-0547">Nucleotide-binding</keyword>
<dbReference type="PANTHER" id="PTHR10218:SF210">
    <property type="entry name" value="GUANINE NUCLEOTIDE-BINDING PROTEIN ALPHA-13 SUBUNIT"/>
    <property type="match status" value="1"/>
</dbReference>
<evidence type="ECO:0008006" key="13">
    <source>
        <dbReference type="Google" id="ProtNLM"/>
    </source>
</evidence>
<keyword evidence="6 10" id="KW-0460">Magnesium</keyword>
<evidence type="ECO:0000256" key="10">
    <source>
        <dbReference type="PIRSR" id="PIRSR601019-2"/>
    </source>
</evidence>
<dbReference type="GO" id="GO:0046872">
    <property type="term" value="F:metal ion binding"/>
    <property type="evidence" value="ECO:0007669"/>
    <property type="project" value="UniProtKB-KW"/>
</dbReference>
<keyword evidence="7 9" id="KW-0342">GTP-binding</keyword>
<dbReference type="FunFam" id="1.10.400.10:FF:000010">
    <property type="entry name" value="Guanine nucleotide-binding protein alpha-13 subunit"/>
    <property type="match status" value="1"/>
</dbReference>
<dbReference type="SUPFAM" id="SSF47895">
    <property type="entry name" value="Transducin (alpha subunit), insertion domain"/>
    <property type="match status" value="1"/>
</dbReference>
<dbReference type="PANTHER" id="PTHR10218">
    <property type="entry name" value="GTP-BINDING PROTEIN ALPHA SUBUNIT"/>
    <property type="match status" value="1"/>
</dbReference>
<feature type="binding site" evidence="10">
    <location>
        <position position="41"/>
    </location>
    <ligand>
        <name>Mg(2+)</name>
        <dbReference type="ChEBI" id="CHEBI:18420"/>
    </ligand>
</feature>
<dbReference type="Gene3D" id="3.40.50.300">
    <property type="entry name" value="P-loop containing nucleotide triphosphate hydrolases"/>
    <property type="match status" value="1"/>
</dbReference>
<dbReference type="GO" id="GO:0003924">
    <property type="term" value="F:GTPase activity"/>
    <property type="evidence" value="ECO:0007669"/>
    <property type="project" value="InterPro"/>
</dbReference>
<dbReference type="GO" id="GO:0007188">
    <property type="term" value="P:adenylate cyclase-modulating G protein-coupled receptor signaling pathway"/>
    <property type="evidence" value="ECO:0007669"/>
    <property type="project" value="TreeGrafter"/>
</dbReference>
<evidence type="ECO:0000256" key="4">
    <source>
        <dbReference type="ARBA" id="ARBA00022723"/>
    </source>
</evidence>
<dbReference type="AlphaFoldDB" id="A0A2A2JJM2"/>
<comment type="similarity">
    <text evidence="2">Belongs to the G-alpha family.</text>
</comment>
<gene>
    <name evidence="11" type="ORF">WR25_26344</name>
</gene>
<dbReference type="SMART" id="SM00275">
    <property type="entry name" value="G_alpha"/>
    <property type="match status" value="1"/>
</dbReference>
<dbReference type="GO" id="GO:0031683">
    <property type="term" value="F:G-protein beta/gamma-subunit complex binding"/>
    <property type="evidence" value="ECO:0007669"/>
    <property type="project" value="InterPro"/>
</dbReference>
<name>A0A2A2JJM2_9BILA</name>
<organism evidence="11 12">
    <name type="scientific">Diploscapter pachys</name>
    <dbReference type="NCBI Taxonomy" id="2018661"/>
    <lineage>
        <taxon>Eukaryota</taxon>
        <taxon>Metazoa</taxon>
        <taxon>Ecdysozoa</taxon>
        <taxon>Nematoda</taxon>
        <taxon>Chromadorea</taxon>
        <taxon>Rhabditida</taxon>
        <taxon>Rhabditina</taxon>
        <taxon>Rhabditomorpha</taxon>
        <taxon>Rhabditoidea</taxon>
        <taxon>Rhabditidae</taxon>
        <taxon>Diploscapter</taxon>
    </lineage>
</organism>
<evidence type="ECO:0000313" key="12">
    <source>
        <dbReference type="Proteomes" id="UP000218231"/>
    </source>
</evidence>
<evidence type="ECO:0000256" key="5">
    <source>
        <dbReference type="ARBA" id="ARBA00022741"/>
    </source>
</evidence>
<dbReference type="GO" id="GO:0001664">
    <property type="term" value="F:G protein-coupled receptor binding"/>
    <property type="evidence" value="ECO:0007669"/>
    <property type="project" value="TreeGrafter"/>
</dbReference>
<dbReference type="Pfam" id="PF00503">
    <property type="entry name" value="G-alpha"/>
    <property type="match status" value="1"/>
</dbReference>